<dbReference type="InterPro" id="IPR003482">
    <property type="entry name" value="Whib"/>
</dbReference>
<evidence type="ECO:0000256" key="4">
    <source>
        <dbReference type="ARBA" id="ARBA00022723"/>
    </source>
</evidence>
<keyword evidence="5" id="KW-0408">Iron</keyword>
<dbReference type="EMBL" id="CAFBLP010000056">
    <property type="protein sequence ID" value="CAB4885168.1"/>
    <property type="molecule type" value="Genomic_DNA"/>
</dbReference>
<keyword evidence="6" id="KW-0411">Iron-sulfur</keyword>
<keyword evidence="4" id="KW-0479">Metal-binding</keyword>
<evidence type="ECO:0000256" key="6">
    <source>
        <dbReference type="ARBA" id="ARBA00023014"/>
    </source>
</evidence>
<evidence type="ECO:0000256" key="9">
    <source>
        <dbReference type="ARBA" id="ARBA00023157"/>
    </source>
</evidence>
<dbReference type="GO" id="GO:0046872">
    <property type="term" value="F:metal ion binding"/>
    <property type="evidence" value="ECO:0007669"/>
    <property type="project" value="UniProtKB-KW"/>
</dbReference>
<dbReference type="GO" id="GO:0045454">
    <property type="term" value="P:cell redox homeostasis"/>
    <property type="evidence" value="ECO:0007669"/>
    <property type="project" value="TreeGrafter"/>
</dbReference>
<feature type="domain" description="4Fe-4S Wbl-type" evidence="11">
    <location>
        <begin position="30"/>
        <end position="86"/>
    </location>
</feature>
<evidence type="ECO:0000256" key="3">
    <source>
        <dbReference type="ARBA" id="ARBA00022485"/>
    </source>
</evidence>
<dbReference type="Pfam" id="PF02467">
    <property type="entry name" value="Whib"/>
    <property type="match status" value="1"/>
</dbReference>
<evidence type="ECO:0000256" key="10">
    <source>
        <dbReference type="ARBA" id="ARBA00023163"/>
    </source>
</evidence>
<organism evidence="12">
    <name type="scientific">freshwater metagenome</name>
    <dbReference type="NCBI Taxonomy" id="449393"/>
    <lineage>
        <taxon>unclassified sequences</taxon>
        <taxon>metagenomes</taxon>
        <taxon>ecological metagenomes</taxon>
    </lineage>
</organism>
<evidence type="ECO:0000256" key="8">
    <source>
        <dbReference type="ARBA" id="ARBA00023125"/>
    </source>
</evidence>
<dbReference type="GO" id="GO:0045892">
    <property type="term" value="P:negative regulation of DNA-templated transcription"/>
    <property type="evidence" value="ECO:0007669"/>
    <property type="project" value="TreeGrafter"/>
</dbReference>
<dbReference type="AlphaFoldDB" id="A0A6J7EU53"/>
<keyword evidence="10" id="KW-0804">Transcription</keyword>
<keyword evidence="9" id="KW-1015">Disulfide bond</keyword>
<evidence type="ECO:0000259" key="11">
    <source>
        <dbReference type="PROSITE" id="PS51674"/>
    </source>
</evidence>
<keyword evidence="7" id="KW-0805">Transcription regulation</keyword>
<dbReference type="PANTHER" id="PTHR38839">
    <property type="entry name" value="TRANSCRIPTIONAL REGULATOR WHID-RELATED"/>
    <property type="match status" value="1"/>
</dbReference>
<sequence length="112" mass="12113">MLFFNGDPSDLFAVDLPGLFRSASWHAEAACVGEPTATFINALPETTRHALSICAGCTVRVECLQAGIDGNEVGVWGGTTGPQRRRMKARATMTRRDDRYDVSLAQLVGRKG</sequence>
<dbReference type="PROSITE" id="PS51674">
    <property type="entry name" value="4FE4S_WBL"/>
    <property type="match status" value="1"/>
</dbReference>
<dbReference type="GO" id="GO:0003677">
    <property type="term" value="F:DNA binding"/>
    <property type="evidence" value="ECO:0007669"/>
    <property type="project" value="UniProtKB-KW"/>
</dbReference>
<dbReference type="GO" id="GO:0047134">
    <property type="term" value="F:protein-disulfide reductase [NAD(P)H] activity"/>
    <property type="evidence" value="ECO:0007669"/>
    <property type="project" value="TreeGrafter"/>
</dbReference>
<comment type="similarity">
    <text evidence="2">Belongs to the WhiB family.</text>
</comment>
<evidence type="ECO:0000256" key="7">
    <source>
        <dbReference type="ARBA" id="ARBA00023015"/>
    </source>
</evidence>
<dbReference type="GO" id="GO:0051539">
    <property type="term" value="F:4 iron, 4 sulfur cluster binding"/>
    <property type="evidence" value="ECO:0007669"/>
    <property type="project" value="UniProtKB-KW"/>
</dbReference>
<gene>
    <name evidence="12" type="ORF">UFOPK3376_02064</name>
</gene>
<evidence type="ECO:0000256" key="5">
    <source>
        <dbReference type="ARBA" id="ARBA00023004"/>
    </source>
</evidence>
<evidence type="ECO:0000256" key="1">
    <source>
        <dbReference type="ARBA" id="ARBA00001966"/>
    </source>
</evidence>
<evidence type="ECO:0000256" key="2">
    <source>
        <dbReference type="ARBA" id="ARBA00006597"/>
    </source>
</evidence>
<name>A0A6J7EU53_9ZZZZ</name>
<comment type="cofactor">
    <cofactor evidence="1">
        <name>[4Fe-4S] cluster</name>
        <dbReference type="ChEBI" id="CHEBI:49883"/>
    </cofactor>
</comment>
<keyword evidence="3" id="KW-0004">4Fe-4S</keyword>
<keyword evidence="8" id="KW-0238">DNA-binding</keyword>
<dbReference type="InterPro" id="IPR034768">
    <property type="entry name" value="4FE4S_WBL"/>
</dbReference>
<accession>A0A6J7EU53</accession>
<protein>
    <submittedName>
        <fullName evidence="12">Unannotated protein</fullName>
    </submittedName>
</protein>
<evidence type="ECO:0000313" key="12">
    <source>
        <dbReference type="EMBL" id="CAB4885168.1"/>
    </source>
</evidence>
<proteinExistence type="inferred from homology"/>
<reference evidence="12" key="1">
    <citation type="submission" date="2020-05" db="EMBL/GenBank/DDBJ databases">
        <authorList>
            <person name="Chiriac C."/>
            <person name="Salcher M."/>
            <person name="Ghai R."/>
            <person name="Kavagutti S V."/>
        </authorList>
    </citation>
    <scope>NUCLEOTIDE SEQUENCE</scope>
</reference>